<evidence type="ECO:0000313" key="5">
    <source>
        <dbReference type="Proteomes" id="UP000033140"/>
    </source>
</evidence>
<reference evidence="4 5" key="1">
    <citation type="journal article" date="2011" name="J. Gen. Appl. Microbiol.">
        <title>Draft genome sequencing of the enigmatic yeast Saitoella complicata.</title>
        <authorList>
            <person name="Nishida H."/>
            <person name="Hamamoto M."/>
            <person name="Sugiyama J."/>
        </authorList>
    </citation>
    <scope>NUCLEOTIDE SEQUENCE [LARGE SCALE GENOMIC DNA]</scope>
    <source>
        <strain evidence="4 5">NRRL Y-17804</strain>
    </source>
</reference>
<keyword evidence="5" id="KW-1185">Reference proteome</keyword>
<dbReference type="OMA" id="DWADWYS"/>
<sequence>MPPQRRIIVFIAALLTLVFFFWPTHGPRPTIHNPPQSSQAKGDVQQQDESYLGSTKAGIAANPDSASSADTRTFTYPSYLRSGEPLRTAIAAEFKYDPNAKWPRYIWQTWKVSPSSGEFPERFRYPEATWTEKHRYWVHEVITDAEAPLLLEHLYKGLPMVLEAYWAMPHPILKADFFRYLILLARGGVYSDIDTEALQPAESWLTEELDKGVGLVVGIEADPDREDWAEWYSRRIQFCQWTIMGKRGHPVLGEIVARITEKTLKLKAQGQDALVKEWKNSVVEWTGPAAWTDAVFDHLDPALPPSEAWKPFAALPDRKKVGDVVVLPITAFSPGMGHMGSKDVGDAMAMVKHEFEGSWKPEEERMKEGE</sequence>
<feature type="signal peptide" evidence="3">
    <location>
        <begin position="1"/>
        <end position="26"/>
    </location>
</feature>
<dbReference type="InterPro" id="IPR029044">
    <property type="entry name" value="Nucleotide-diphossugar_trans"/>
</dbReference>
<dbReference type="AlphaFoldDB" id="A0A0E9NPR3"/>
<dbReference type="InterPro" id="IPR039367">
    <property type="entry name" value="Och1-like"/>
</dbReference>
<name>A0A0E9NPR3_SAICN</name>
<proteinExistence type="inferred from homology"/>
<dbReference type="InterPro" id="IPR007577">
    <property type="entry name" value="GlycoTrfase_DXD_sugar-bd_CS"/>
</dbReference>
<evidence type="ECO:0000256" key="2">
    <source>
        <dbReference type="SAM" id="MobiDB-lite"/>
    </source>
</evidence>
<evidence type="ECO:0000313" key="4">
    <source>
        <dbReference type="EMBL" id="GAO51798.1"/>
    </source>
</evidence>
<gene>
    <name evidence="4" type="ORF">G7K_5889-t1</name>
</gene>
<dbReference type="PANTHER" id="PTHR31834">
    <property type="entry name" value="INITIATION-SPECIFIC ALPHA-1,6-MANNOSYLTRANSFERASE"/>
    <property type="match status" value="1"/>
</dbReference>
<dbReference type="GO" id="GO:0006487">
    <property type="term" value="P:protein N-linked glycosylation"/>
    <property type="evidence" value="ECO:0007669"/>
    <property type="project" value="TreeGrafter"/>
</dbReference>
<evidence type="ECO:0008006" key="6">
    <source>
        <dbReference type="Google" id="ProtNLM"/>
    </source>
</evidence>
<reference evidence="4 5" key="2">
    <citation type="journal article" date="2014" name="J. Gen. Appl. Microbiol.">
        <title>The early diverging ascomycetous budding yeast Saitoella complicata has three histone deacetylases belonging to the Clr6, Hos2, and Rpd3 lineages.</title>
        <authorList>
            <person name="Nishida H."/>
            <person name="Matsumoto T."/>
            <person name="Kondo S."/>
            <person name="Hamamoto M."/>
            <person name="Yoshikawa H."/>
        </authorList>
    </citation>
    <scope>NUCLEOTIDE SEQUENCE [LARGE SCALE GENOMIC DNA]</scope>
    <source>
        <strain evidence="4 5">NRRL Y-17804</strain>
    </source>
</reference>
<dbReference type="EMBL" id="BACD03000053">
    <property type="protein sequence ID" value="GAO51798.1"/>
    <property type="molecule type" value="Genomic_DNA"/>
</dbReference>
<dbReference type="Proteomes" id="UP000033140">
    <property type="component" value="Unassembled WGS sequence"/>
</dbReference>
<dbReference type="GO" id="GO:0000009">
    <property type="term" value="F:alpha-1,6-mannosyltransferase activity"/>
    <property type="evidence" value="ECO:0007669"/>
    <property type="project" value="InterPro"/>
</dbReference>
<keyword evidence="3" id="KW-0732">Signal</keyword>
<feature type="compositionally biased region" description="Polar residues" evidence="2">
    <location>
        <begin position="33"/>
        <end position="53"/>
    </location>
</feature>
<feature type="region of interest" description="Disordered" evidence="2">
    <location>
        <begin position="30"/>
        <end position="69"/>
    </location>
</feature>
<dbReference type="STRING" id="698492.A0A0E9NPR3"/>
<accession>A0A0E9NPR3</accession>
<feature type="chain" id="PRO_5002430537" description="Alpha-1,6-mannosyltransferase" evidence="3">
    <location>
        <begin position="27"/>
        <end position="370"/>
    </location>
</feature>
<comment type="caution">
    <text evidence="4">The sequence shown here is derived from an EMBL/GenBank/DDBJ whole genome shotgun (WGS) entry which is preliminary data.</text>
</comment>
<evidence type="ECO:0000256" key="1">
    <source>
        <dbReference type="ARBA" id="ARBA00009003"/>
    </source>
</evidence>
<dbReference type="GO" id="GO:0000136">
    <property type="term" value="C:mannan polymerase complex"/>
    <property type="evidence" value="ECO:0007669"/>
    <property type="project" value="TreeGrafter"/>
</dbReference>
<dbReference type="PANTHER" id="PTHR31834:SF1">
    <property type="entry name" value="INITIATION-SPECIFIC ALPHA-1,6-MANNOSYLTRANSFERASE"/>
    <property type="match status" value="1"/>
</dbReference>
<comment type="similarity">
    <text evidence="1">Belongs to the glycosyltransferase 32 family.</text>
</comment>
<protein>
    <recommendedName>
        <fullName evidence="6">Alpha-1,6-mannosyltransferase</fullName>
    </recommendedName>
</protein>
<evidence type="ECO:0000256" key="3">
    <source>
        <dbReference type="SAM" id="SignalP"/>
    </source>
</evidence>
<dbReference type="Pfam" id="PF04488">
    <property type="entry name" value="Gly_transf_sug"/>
    <property type="match status" value="1"/>
</dbReference>
<organism evidence="4 5">
    <name type="scientific">Saitoella complicata (strain BCRC 22490 / CBS 7301 / JCM 7358 / NBRC 10748 / NRRL Y-17804)</name>
    <dbReference type="NCBI Taxonomy" id="698492"/>
    <lineage>
        <taxon>Eukaryota</taxon>
        <taxon>Fungi</taxon>
        <taxon>Dikarya</taxon>
        <taxon>Ascomycota</taxon>
        <taxon>Taphrinomycotina</taxon>
        <taxon>Taphrinomycotina incertae sedis</taxon>
        <taxon>Saitoella</taxon>
    </lineage>
</organism>
<reference evidence="4 5" key="3">
    <citation type="journal article" date="2015" name="Genome Announc.">
        <title>Draft Genome Sequence of the Archiascomycetous Yeast Saitoella complicata.</title>
        <authorList>
            <person name="Yamauchi K."/>
            <person name="Kondo S."/>
            <person name="Hamamoto M."/>
            <person name="Takahashi Y."/>
            <person name="Ogura Y."/>
            <person name="Hayashi T."/>
            <person name="Nishida H."/>
        </authorList>
    </citation>
    <scope>NUCLEOTIDE SEQUENCE [LARGE SCALE GENOMIC DNA]</scope>
    <source>
        <strain evidence="4 5">NRRL Y-17804</strain>
    </source>
</reference>
<dbReference type="Gene3D" id="3.90.550.20">
    <property type="match status" value="1"/>
</dbReference>
<dbReference type="SUPFAM" id="SSF53448">
    <property type="entry name" value="Nucleotide-diphospho-sugar transferases"/>
    <property type="match status" value="1"/>
</dbReference>